<dbReference type="InterPro" id="IPR006531">
    <property type="entry name" value="Gp5/Vgr_OB"/>
</dbReference>
<dbReference type="PANTHER" id="PTHR32305">
    <property type="match status" value="1"/>
</dbReference>
<evidence type="ECO:0000313" key="6">
    <source>
        <dbReference type="EMBL" id="TKD12170.1"/>
    </source>
</evidence>
<dbReference type="OrthoDB" id="5482463at2"/>
<dbReference type="Pfam" id="PF04717">
    <property type="entry name" value="Phage_base_V"/>
    <property type="match status" value="1"/>
</dbReference>
<comment type="similarity">
    <text evidence="2">Belongs to the VgrG protein family.</text>
</comment>
<dbReference type="NCBIfam" id="TIGR01646">
    <property type="entry name" value="vgr_GE"/>
    <property type="match status" value="1"/>
</dbReference>
<feature type="domain" description="Gp5/Type VI secretion system Vgr C-terminal trimerisation" evidence="5">
    <location>
        <begin position="461"/>
        <end position="562"/>
    </location>
</feature>
<feature type="domain" description="Gp5/Type VI secretion system Vgr protein OB-fold" evidence="4">
    <location>
        <begin position="377"/>
        <end position="444"/>
    </location>
</feature>
<dbReference type="Gene3D" id="4.10.220.110">
    <property type="match status" value="1"/>
</dbReference>
<dbReference type="InterPro" id="IPR006533">
    <property type="entry name" value="T6SS_Vgr_RhsGE"/>
</dbReference>
<dbReference type="GO" id="GO:0005576">
    <property type="term" value="C:extracellular region"/>
    <property type="evidence" value="ECO:0007669"/>
    <property type="project" value="UniProtKB-SubCell"/>
</dbReference>
<dbReference type="InterPro" id="IPR054030">
    <property type="entry name" value="Gp5_Vgr_C"/>
</dbReference>
<evidence type="ECO:0000256" key="1">
    <source>
        <dbReference type="ARBA" id="ARBA00004613"/>
    </source>
</evidence>
<accession>A0A4U1JHS6</accession>
<dbReference type="RefSeq" id="WP_136927964.1">
    <property type="nucleotide sequence ID" value="NZ_SSMQ01000004.1"/>
</dbReference>
<dbReference type="AlphaFoldDB" id="A0A4U1JHS6"/>
<dbReference type="Gene3D" id="3.55.50.10">
    <property type="entry name" value="Baseplate protein-like domains"/>
    <property type="match status" value="1"/>
</dbReference>
<sequence length="614" mass="68330">MAILDLSFESGEQSLSVRHFSVHEGISTLFSANVVARSPKEDIDLESLVGKAGGLLAIGNLNVPRGWTGVVSHAEQIDVEPPTGTSLGLSTYLVRIVPTMWLLTQRKGNRIFQKMSIPDIVKKVLGEYGIEPKEKLTEPHPVHEYRVQYGETDFAFVSRLLEEEGISYWFGQVLKGNNVASELHLADAPTRGEARKPIRHAENPNQPGNNEWICRVHLAHQVRPGAAMIRDYDFEKPKFLLRGEAEKAKKEDFYEQYVYEHGAFTDDKEGKRRADILLEAERRTKRVVSYEANAFDLAPGIIFSIDNHPREDLDPGKKLLVLEAIHEGTPDGEWTLSGEATFIDVPHRPAQRTPRPKINGLQSAFVVGPKGEEIYTDEYGRVRVQFHWDRDGKYDETATCWIRVSQGWAGAAYGMMTIPRIGQEVLVGFWEGNPDEPVIVGRLYNGKNRVPYKLPDEKTKSTWKTNSSPTTGGFNEIMFEDKAGKELFFVQAQRDLSKLVKRNETERTGANRTMVVGANRSSVIGAVDTTLVGSKYTLVMAKPKDLKVEAMGSPDVEKQETMIEMVDGKITLTTGKATIVLDGATITLKADGDINLKAGGEVVIHGGPFVKINC</sequence>
<dbReference type="Pfam" id="PF22178">
    <property type="entry name" value="Gp5_trimer_C"/>
    <property type="match status" value="1"/>
</dbReference>
<dbReference type="PANTHER" id="PTHR32305:SF15">
    <property type="entry name" value="PROTEIN RHSA-RELATED"/>
    <property type="match status" value="1"/>
</dbReference>
<gene>
    <name evidence="6" type="primary">tssI</name>
    <name evidence="6" type="ORF">E8A74_06070</name>
</gene>
<reference evidence="6 7" key="1">
    <citation type="submission" date="2019-04" db="EMBL/GenBank/DDBJ databases">
        <authorList>
            <person name="Li Y."/>
            <person name="Wang J."/>
        </authorList>
    </citation>
    <scope>NUCLEOTIDE SEQUENCE [LARGE SCALE GENOMIC DNA]</scope>
    <source>
        <strain evidence="6 7">DSM 14668</strain>
    </source>
</reference>
<comment type="subcellular location">
    <subcellularLocation>
        <location evidence="1">Secreted</location>
    </subcellularLocation>
</comment>
<evidence type="ECO:0000256" key="2">
    <source>
        <dbReference type="ARBA" id="ARBA00005558"/>
    </source>
</evidence>
<dbReference type="Proteomes" id="UP000309215">
    <property type="component" value="Unassembled WGS sequence"/>
</dbReference>
<evidence type="ECO:0000256" key="3">
    <source>
        <dbReference type="ARBA" id="ARBA00022525"/>
    </source>
</evidence>
<dbReference type="EMBL" id="SSMQ01000004">
    <property type="protein sequence ID" value="TKD12170.1"/>
    <property type="molecule type" value="Genomic_DNA"/>
</dbReference>
<keyword evidence="3" id="KW-0964">Secreted</keyword>
<comment type="caution">
    <text evidence="6">The sequence shown here is derived from an EMBL/GenBank/DDBJ whole genome shotgun (WGS) entry which is preliminary data.</text>
</comment>
<dbReference type="Pfam" id="PF05954">
    <property type="entry name" value="Phage_GPD"/>
    <property type="match status" value="1"/>
</dbReference>
<dbReference type="NCBIfam" id="TIGR03361">
    <property type="entry name" value="VI_Rhs_Vgr"/>
    <property type="match status" value="1"/>
</dbReference>
<dbReference type="InterPro" id="IPR050708">
    <property type="entry name" value="T6SS_VgrG/RHS"/>
</dbReference>
<dbReference type="SUPFAM" id="SSF69255">
    <property type="entry name" value="gp5 N-terminal domain-like"/>
    <property type="match status" value="1"/>
</dbReference>
<dbReference type="SUPFAM" id="SSF69279">
    <property type="entry name" value="Phage tail proteins"/>
    <property type="match status" value="2"/>
</dbReference>
<dbReference type="Gene3D" id="2.30.110.50">
    <property type="match status" value="1"/>
</dbReference>
<evidence type="ECO:0000313" key="7">
    <source>
        <dbReference type="Proteomes" id="UP000309215"/>
    </source>
</evidence>
<organism evidence="6 7">
    <name type="scientific">Polyangium fumosum</name>
    <dbReference type="NCBI Taxonomy" id="889272"/>
    <lineage>
        <taxon>Bacteria</taxon>
        <taxon>Pseudomonadati</taxon>
        <taxon>Myxococcota</taxon>
        <taxon>Polyangia</taxon>
        <taxon>Polyangiales</taxon>
        <taxon>Polyangiaceae</taxon>
        <taxon>Polyangium</taxon>
    </lineage>
</organism>
<name>A0A4U1JHS6_9BACT</name>
<dbReference type="InterPro" id="IPR017847">
    <property type="entry name" value="T6SS_RhsGE_Vgr_subset"/>
</dbReference>
<keyword evidence="7" id="KW-1185">Reference proteome</keyword>
<evidence type="ECO:0000259" key="5">
    <source>
        <dbReference type="Pfam" id="PF22178"/>
    </source>
</evidence>
<evidence type="ECO:0000259" key="4">
    <source>
        <dbReference type="Pfam" id="PF04717"/>
    </source>
</evidence>
<protein>
    <submittedName>
        <fullName evidence="6">Type VI secretion system tip protein VgrG</fullName>
    </submittedName>
</protein>
<dbReference type="InterPro" id="IPR037026">
    <property type="entry name" value="Vgr_OB-fold_dom_sf"/>
</dbReference>
<dbReference type="Gene3D" id="2.40.50.230">
    <property type="entry name" value="Gp5 N-terminal domain"/>
    <property type="match status" value="1"/>
</dbReference>
<proteinExistence type="inferred from homology"/>
<dbReference type="SUPFAM" id="SSF69349">
    <property type="entry name" value="Phage fibre proteins"/>
    <property type="match status" value="1"/>
</dbReference>